<dbReference type="Gene3D" id="3.40.50.200">
    <property type="entry name" value="Peptidase S8/S53 domain"/>
    <property type="match status" value="1"/>
</dbReference>
<evidence type="ECO:0000313" key="6">
    <source>
        <dbReference type="Proteomes" id="UP001151582"/>
    </source>
</evidence>
<gene>
    <name evidence="5" type="ORF">H4R34_004000</name>
</gene>
<feature type="domain" description="Peptidase S8/S53" evidence="4">
    <location>
        <begin position="65"/>
        <end position="234"/>
    </location>
</feature>
<name>A0A9W8B6F4_9FUNG</name>
<dbReference type="PROSITE" id="PS00136">
    <property type="entry name" value="SUBTILASE_ASP"/>
    <property type="match status" value="1"/>
</dbReference>
<accession>A0A9W8B6F4</accession>
<evidence type="ECO:0000256" key="1">
    <source>
        <dbReference type="ARBA" id="ARBA00011073"/>
    </source>
</evidence>
<organism evidence="5 6">
    <name type="scientific">Dimargaris verticillata</name>
    <dbReference type="NCBI Taxonomy" id="2761393"/>
    <lineage>
        <taxon>Eukaryota</taxon>
        <taxon>Fungi</taxon>
        <taxon>Fungi incertae sedis</taxon>
        <taxon>Zoopagomycota</taxon>
        <taxon>Kickxellomycotina</taxon>
        <taxon>Dimargaritomycetes</taxon>
        <taxon>Dimargaritales</taxon>
        <taxon>Dimargaritaceae</taxon>
        <taxon>Dimargaris</taxon>
    </lineage>
</organism>
<dbReference type="PANTHER" id="PTHR43399">
    <property type="entry name" value="SUBTILISIN-RELATED"/>
    <property type="match status" value="1"/>
</dbReference>
<evidence type="ECO:0000313" key="5">
    <source>
        <dbReference type="EMBL" id="KAJ1976361.1"/>
    </source>
</evidence>
<dbReference type="InterPro" id="IPR023827">
    <property type="entry name" value="Peptidase_S8_Asp-AS"/>
</dbReference>
<dbReference type="PROSITE" id="PS51892">
    <property type="entry name" value="SUBTILASE"/>
    <property type="match status" value="1"/>
</dbReference>
<dbReference type="InterPro" id="IPR036852">
    <property type="entry name" value="Peptidase_S8/S53_dom_sf"/>
</dbReference>
<sequence length="301" mass="33186">AESKYENAINRLAIVDAIQRNRVVTLQSNTLNIVKDRNAALPPKRFLAHDYTGLSDVFAKSSRRGSGVRIGVIDSGLDYRHPAFGSCYKTEGCRIKYGDDFVGDDFDDLLPPRPDDDPLDTSGIIAGDHGEFQGVAPQAELGIYRVTGCKDVLYDRFIIDAVTKALEDNMDIINISMGNNQGFWWSTLNLFAKRLGSRNKMIMAAMGNLGKEYMYTVYSPAISEYTIAVGAYELPYYYGFPLVCHFPSGNFTIKQSTAQLGVPDLTLKPTEVVLVTDSANTYTGCAPFSQDLTGKVVLVVR</sequence>
<dbReference type="OrthoDB" id="206201at2759"/>
<reference evidence="5" key="1">
    <citation type="submission" date="2022-07" db="EMBL/GenBank/DDBJ databases">
        <title>Phylogenomic reconstructions and comparative analyses of Kickxellomycotina fungi.</title>
        <authorList>
            <person name="Reynolds N.K."/>
            <person name="Stajich J.E."/>
            <person name="Barry K."/>
            <person name="Grigoriev I.V."/>
            <person name="Crous P."/>
            <person name="Smith M.E."/>
        </authorList>
    </citation>
    <scope>NUCLEOTIDE SEQUENCE</scope>
    <source>
        <strain evidence="5">RSA 567</strain>
    </source>
</reference>
<comment type="caution">
    <text evidence="3">Lacks conserved residue(s) required for the propagation of feature annotation.</text>
</comment>
<dbReference type="GO" id="GO:0006508">
    <property type="term" value="P:proteolysis"/>
    <property type="evidence" value="ECO:0007669"/>
    <property type="project" value="InterPro"/>
</dbReference>
<comment type="similarity">
    <text evidence="1 3">Belongs to the peptidase S8 family.</text>
</comment>
<keyword evidence="2" id="KW-0378">Hydrolase</keyword>
<feature type="non-terminal residue" evidence="5">
    <location>
        <position position="1"/>
    </location>
</feature>
<dbReference type="InterPro" id="IPR000209">
    <property type="entry name" value="Peptidase_S8/S53_dom"/>
</dbReference>
<evidence type="ECO:0000256" key="2">
    <source>
        <dbReference type="ARBA" id="ARBA00022801"/>
    </source>
</evidence>
<evidence type="ECO:0000256" key="3">
    <source>
        <dbReference type="PROSITE-ProRule" id="PRU01240"/>
    </source>
</evidence>
<dbReference type="Proteomes" id="UP001151582">
    <property type="component" value="Unassembled WGS sequence"/>
</dbReference>
<protein>
    <recommendedName>
        <fullName evidence="4">Peptidase S8/S53 domain-containing protein</fullName>
    </recommendedName>
</protein>
<comment type="caution">
    <text evidence="5">The sequence shown here is derived from an EMBL/GenBank/DDBJ whole genome shotgun (WGS) entry which is preliminary data.</text>
</comment>
<proteinExistence type="inferred from homology"/>
<evidence type="ECO:0000259" key="4">
    <source>
        <dbReference type="Pfam" id="PF00082"/>
    </source>
</evidence>
<dbReference type="AlphaFoldDB" id="A0A9W8B6F4"/>
<keyword evidence="6" id="KW-1185">Reference proteome</keyword>
<dbReference type="InterPro" id="IPR051048">
    <property type="entry name" value="Peptidase_S8/S53_subtilisin"/>
</dbReference>
<dbReference type="Pfam" id="PF00082">
    <property type="entry name" value="Peptidase_S8"/>
    <property type="match status" value="1"/>
</dbReference>
<dbReference type="EMBL" id="JANBQB010000438">
    <property type="protein sequence ID" value="KAJ1976361.1"/>
    <property type="molecule type" value="Genomic_DNA"/>
</dbReference>
<dbReference type="PANTHER" id="PTHR43399:SF4">
    <property type="entry name" value="CELL WALL-ASSOCIATED PROTEASE"/>
    <property type="match status" value="1"/>
</dbReference>
<dbReference type="SUPFAM" id="SSF52743">
    <property type="entry name" value="Subtilisin-like"/>
    <property type="match status" value="1"/>
</dbReference>
<dbReference type="GO" id="GO:0004252">
    <property type="term" value="F:serine-type endopeptidase activity"/>
    <property type="evidence" value="ECO:0007669"/>
    <property type="project" value="InterPro"/>
</dbReference>